<dbReference type="Gene3D" id="2.60.120.200">
    <property type="match status" value="1"/>
</dbReference>
<feature type="domain" description="CBM6" evidence="2">
    <location>
        <begin position="1077"/>
        <end position="1212"/>
    </location>
</feature>
<dbReference type="Proteomes" id="UP000297318">
    <property type="component" value="Unassembled WGS sequence"/>
</dbReference>
<dbReference type="InterPro" id="IPR017853">
    <property type="entry name" value="GH"/>
</dbReference>
<protein>
    <submittedName>
        <fullName evidence="4">Uncharacterized protein</fullName>
    </submittedName>
</protein>
<keyword evidence="5" id="KW-1185">Reference proteome</keyword>
<dbReference type="SUPFAM" id="SSF51445">
    <property type="entry name" value="(Trans)glycosidases"/>
    <property type="match status" value="1"/>
</dbReference>
<evidence type="ECO:0000259" key="3">
    <source>
        <dbReference type="PROSITE" id="PS51272"/>
    </source>
</evidence>
<dbReference type="Gene3D" id="2.60.120.260">
    <property type="entry name" value="Galactose-binding domain-like"/>
    <property type="match status" value="3"/>
</dbReference>
<sequence>MPPTRWLLEQGRPSARGPRVSTERPEIMTGSRPRRGARTTSFTLASALALTGVAGMAGAAHAAPVPEAPPQAHLHYSMDDIDGSTVPDSSGNDLDGTISGSTSVVASDDGQALRLPGGADGGYVTVPRGALEGATDLTVSTRVSWDGDGGSWQWLYGLGSDTTRYLFTTPSSGSSQLRTSVTTGGGGGEAQVTGSAALPGERWVTLTTTLDTSADEVVTYLDGVEVSSASTAIGAGELLTQTATSAGYLGRSFYNDPRFKGSLDDVQIFHEALDAEQVAALVGGELPTLVALADTSPEVRTAIGTPPTLPSHLPGEFTDGYNRDVPVTWEAVDPALLEESGTFTVDGDASGTPVTAEVTVHRGELRVDLGTDTGEFVGGASGLLYGLYADGMPTDNLIEGMGVRSIATKAQDGAQHPGSDGLEVLEQLSQSTGGDVYMRIVDYYRGFPYEWPGTTPEERYDDFKETLEEQLDLIATVPAEQLENLVIEPFNEPEGNTHGTGPWSYDGTSWLDDPTDYFQHWDETYRTIKARYPDMRIAGPGTSVLYSQVEGFLEHAVASDTVPDIITWHELSDPQQIRTSVERFRGWEAGVFEGTDREGTELPININEYAFNYHTSVPGQMIQWISAIEDTKVDAMIAFWNLNGNLSDSAVQSNRGNGQWWLYNAYSQMSGHTVEVTPPSPGENYSLQGLATLDPENALAKVILGGAEGTAPVDVVNIPEDVFGSQVRATVREIPWTGQLGDSAQPRHLGEFTADVTDGTVTLDFGGAQLPELTESSAYEIVLTPAGVGETTAADPLEWEASYEAEDARGAGAGYQVNGPEGSETNVSGYFTSGGLNVGGLRTDSDVTLDFDVEVPADGTYDLSVFSSSLNTFARVAEQGPTNIFVSVDGAQEREIHLPLSYKWVVWDSTSTAVDLTAGTHTIRLAARSLDGENATVGDAIVDRITLELASENAENVVYEAEHASLDGGQAQYDLPTGASADDVSGAGTVRLDAEDSATFWVYGAENAEATLTAQLHGEGQGQLWVNGREVLDLAQAQEVAAHLDGGVNKIVVTGTGSGLTLDRLVVSPGRDAIGVTQYQAEDARVGGSAAVVDLSLAEGGKAVSGIGGEQGNGNTLTFDVEATQDGTHAVVFRFSNPEQVPATHYNPNPMGRHADIRVNDGEIQREMFVPTFHRNNFWERTVVLDLEEGANTITISAQELPNWNGETFASDTWPLGFNLRAVEAPIIDRISVSPLRADTGPVEPQPRAFVDVPAGTQFEREITWLAENEISTGWDRGDGTFEFRPVTPIARDAMAAFLFRLAGDDDYRAPTVSPFSDVDTSNQFYKEIAWLAEEGISTGWDNGDGTVSFRPLEPIGRDAMAAFLYRMAESPSFTVPSVSPFTDVAPSNQFYKEITWLVSEEIATGWLGNDGTAIYRPVNPINRDAMAAFLYRYVEAGFASVD</sequence>
<feature type="domain" description="SLH" evidence="3">
    <location>
        <begin position="1312"/>
        <end position="1379"/>
    </location>
</feature>
<dbReference type="SUPFAM" id="SSF49785">
    <property type="entry name" value="Galactose-binding domain-like"/>
    <property type="match status" value="2"/>
</dbReference>
<organism evidence="4 5">
    <name type="scientific">Serinibacter arcticus</name>
    <dbReference type="NCBI Taxonomy" id="1655435"/>
    <lineage>
        <taxon>Bacteria</taxon>
        <taxon>Bacillati</taxon>
        <taxon>Actinomycetota</taxon>
        <taxon>Actinomycetes</taxon>
        <taxon>Micrococcales</taxon>
        <taxon>Beutenbergiaceae</taxon>
        <taxon>Serinibacter</taxon>
    </lineage>
</organism>
<gene>
    <name evidence="4" type="ORF">SERN_1376</name>
</gene>
<feature type="region of interest" description="Disordered" evidence="1">
    <location>
        <begin position="65"/>
        <end position="97"/>
    </location>
</feature>
<dbReference type="Pfam" id="PF07532">
    <property type="entry name" value="Big_4"/>
    <property type="match status" value="1"/>
</dbReference>
<dbReference type="Gene3D" id="3.20.20.80">
    <property type="entry name" value="Glycosidases"/>
    <property type="match status" value="1"/>
</dbReference>
<dbReference type="PROSITE" id="PS51175">
    <property type="entry name" value="CBM6"/>
    <property type="match status" value="2"/>
</dbReference>
<dbReference type="InterPro" id="IPR008979">
    <property type="entry name" value="Galactose-bd-like_sf"/>
</dbReference>
<feature type="domain" description="CBM6" evidence="2">
    <location>
        <begin position="801"/>
        <end position="948"/>
    </location>
</feature>
<comment type="caution">
    <text evidence="4">The sequence shown here is derived from an EMBL/GenBank/DDBJ whole genome shotgun (WGS) entry which is preliminary data.</text>
</comment>
<reference evidence="4 5" key="1">
    <citation type="submission" date="2018-11" db="EMBL/GenBank/DDBJ databases">
        <title>Complete genome sequencing of the Actinobacteria Serinibacter sp. K3-2.</title>
        <authorList>
            <person name="Rakitin A.L."/>
            <person name="Beletsky A.V."/>
            <person name="Mardanov A.V."/>
            <person name="Ravin N.V."/>
            <person name="Gromova A.S."/>
            <person name="Filippova S.N."/>
            <person name="Gal'Chenko V.F."/>
        </authorList>
    </citation>
    <scope>NUCLEOTIDE SEQUENCE [LARGE SCALE GENOMIC DNA]</scope>
    <source>
        <strain evidence="4 5">K3-2</strain>
    </source>
</reference>
<feature type="region of interest" description="Disordered" evidence="1">
    <location>
        <begin position="10"/>
        <end position="37"/>
    </location>
</feature>
<dbReference type="InterPro" id="IPR011081">
    <property type="entry name" value="Big_4"/>
</dbReference>
<evidence type="ECO:0000256" key="1">
    <source>
        <dbReference type="SAM" id="MobiDB-lite"/>
    </source>
</evidence>
<dbReference type="Pfam" id="PF00395">
    <property type="entry name" value="SLH"/>
    <property type="match status" value="1"/>
</dbReference>
<feature type="domain" description="SLH" evidence="3">
    <location>
        <begin position="1246"/>
        <end position="1311"/>
    </location>
</feature>
<feature type="domain" description="SLH" evidence="3">
    <location>
        <begin position="1380"/>
        <end position="1443"/>
    </location>
</feature>
<proteinExistence type="predicted"/>
<dbReference type="CDD" id="cd04081">
    <property type="entry name" value="CBM35_galactosidase-like"/>
    <property type="match status" value="1"/>
</dbReference>
<feature type="compositionally biased region" description="Polar residues" evidence="1">
    <location>
        <begin position="86"/>
        <end position="97"/>
    </location>
</feature>
<dbReference type="InterPro" id="IPR005084">
    <property type="entry name" value="CBM6"/>
</dbReference>
<dbReference type="EMBL" id="RHPJ01000002">
    <property type="protein sequence ID" value="TGO05372.1"/>
    <property type="molecule type" value="Genomic_DNA"/>
</dbReference>
<dbReference type="SUPFAM" id="SSF49899">
    <property type="entry name" value="Concanavalin A-like lectins/glucanases"/>
    <property type="match status" value="1"/>
</dbReference>
<evidence type="ECO:0000259" key="2">
    <source>
        <dbReference type="PROSITE" id="PS51175"/>
    </source>
</evidence>
<accession>A0A4Z1E3N5</accession>
<evidence type="ECO:0000313" key="5">
    <source>
        <dbReference type="Proteomes" id="UP000297318"/>
    </source>
</evidence>
<dbReference type="GO" id="GO:0030246">
    <property type="term" value="F:carbohydrate binding"/>
    <property type="evidence" value="ECO:0007669"/>
    <property type="project" value="InterPro"/>
</dbReference>
<name>A0A4Z1E3N5_9MICO</name>
<dbReference type="InterPro" id="IPR001119">
    <property type="entry name" value="SLH_dom"/>
</dbReference>
<dbReference type="InterPro" id="IPR013320">
    <property type="entry name" value="ConA-like_dom_sf"/>
</dbReference>
<dbReference type="PROSITE" id="PS51272">
    <property type="entry name" value="SLH"/>
    <property type="match status" value="3"/>
</dbReference>
<evidence type="ECO:0000313" key="4">
    <source>
        <dbReference type="EMBL" id="TGO05372.1"/>
    </source>
</evidence>
<dbReference type="Pfam" id="PF13385">
    <property type="entry name" value="Laminin_G_3"/>
    <property type="match status" value="1"/>
</dbReference>